<dbReference type="AlphaFoldDB" id="A0A1Y6CI42"/>
<keyword evidence="3" id="KW-1185">Reference proteome</keyword>
<accession>A0A1Y6CI42</accession>
<organism evidence="2 3">
    <name type="scientific">Pseudobacteriovorax antillogorgiicola</name>
    <dbReference type="NCBI Taxonomy" id="1513793"/>
    <lineage>
        <taxon>Bacteria</taxon>
        <taxon>Pseudomonadati</taxon>
        <taxon>Bdellovibrionota</taxon>
        <taxon>Oligoflexia</taxon>
        <taxon>Oligoflexales</taxon>
        <taxon>Pseudobacteriovoracaceae</taxon>
        <taxon>Pseudobacteriovorax</taxon>
    </lineage>
</organism>
<dbReference type="OrthoDB" id="9794556at2"/>
<evidence type="ECO:0000259" key="1">
    <source>
        <dbReference type="Pfam" id="PF01882"/>
    </source>
</evidence>
<dbReference type="RefSeq" id="WP_132321950.1">
    <property type="nucleotide sequence ID" value="NZ_FWZT01000017.1"/>
</dbReference>
<protein>
    <recommendedName>
        <fullName evidence="1">DUF58 domain-containing protein</fullName>
    </recommendedName>
</protein>
<dbReference type="Proteomes" id="UP000192907">
    <property type="component" value="Unassembled WGS sequence"/>
</dbReference>
<dbReference type="Pfam" id="PF01882">
    <property type="entry name" value="DUF58"/>
    <property type="match status" value="1"/>
</dbReference>
<name>A0A1Y6CI42_9BACT</name>
<dbReference type="InterPro" id="IPR002881">
    <property type="entry name" value="DUF58"/>
</dbReference>
<dbReference type="STRING" id="1513793.SAMN06296036_117141"/>
<dbReference type="PANTHER" id="PTHR33608">
    <property type="entry name" value="BLL2464 PROTEIN"/>
    <property type="match status" value="1"/>
</dbReference>
<evidence type="ECO:0000313" key="2">
    <source>
        <dbReference type="EMBL" id="SMF55617.1"/>
    </source>
</evidence>
<reference evidence="3" key="1">
    <citation type="submission" date="2017-04" db="EMBL/GenBank/DDBJ databases">
        <authorList>
            <person name="Varghese N."/>
            <person name="Submissions S."/>
        </authorList>
    </citation>
    <scope>NUCLEOTIDE SEQUENCE [LARGE SCALE GENOMIC DNA]</scope>
    <source>
        <strain evidence="3">RKEM611</strain>
    </source>
</reference>
<feature type="domain" description="DUF58" evidence="1">
    <location>
        <begin position="47"/>
        <end position="206"/>
    </location>
</feature>
<proteinExistence type="predicted"/>
<evidence type="ECO:0000313" key="3">
    <source>
        <dbReference type="Proteomes" id="UP000192907"/>
    </source>
</evidence>
<dbReference type="EMBL" id="FWZT01000017">
    <property type="protein sequence ID" value="SMF55617.1"/>
    <property type="molecule type" value="Genomic_DNA"/>
</dbReference>
<dbReference type="PANTHER" id="PTHR33608:SF6">
    <property type="entry name" value="BLL2464 PROTEIN"/>
    <property type="match status" value="1"/>
</dbReference>
<gene>
    <name evidence="2" type="ORF">SAMN06296036_117141</name>
</gene>
<sequence>MKEDSYISELVPTIGAELDIEQFIMSQRYLGSFQLRLKRASRLPAYSRQYIKGDPVHLIDWKAYARNDQLIVREERDEASSRIAIWLDLSDTMLWPDSSHSLGRITKWEQSLRIALHLLFLHYKKGDRVQLFVAPPAKSKPQVRILIDNSQDVLALYDELQRASFDADLLLSHGLHVDVDLDRYQMVYLISDLLNSKVVKAAENLPTLTRVFHVLSSLEVDITWVEKSYCYYDESSGRKEFLGSTLKESKSYPRALEKWLKKLNKRLSHDSGDYHLFTDHTTMHQYLTSLTLPIIEG</sequence>